<dbReference type="Pfam" id="PF13279">
    <property type="entry name" value="4HBT_2"/>
    <property type="match status" value="1"/>
</dbReference>
<sequence>MDPTHTTTRDIVFGDCDPAGIVYYPNIYAWIDGTFHHYLLQFGGHQVVCEAVGSVGFGLFETRARYERALRIGDRLSIEMRIVEWARKTVTVAYRGVVDGHVAFEGTEIRGFFEMRDGRMRAGEMTPLKTFLEREAAS</sequence>
<proteinExistence type="predicted"/>
<dbReference type="OrthoDB" id="7204167at2"/>
<dbReference type="InterPro" id="IPR029069">
    <property type="entry name" value="HotDog_dom_sf"/>
</dbReference>
<accession>A0A1I4HIY0</accession>
<keyword evidence="2" id="KW-1185">Reference proteome</keyword>
<gene>
    <name evidence="1" type="ORF">SAMN04488042_101131</name>
</gene>
<reference evidence="1 2" key="1">
    <citation type="submission" date="2016-10" db="EMBL/GenBank/DDBJ databases">
        <authorList>
            <person name="de Groot N.N."/>
        </authorList>
    </citation>
    <scope>NUCLEOTIDE SEQUENCE [LARGE SCALE GENOMIC DNA]</scope>
    <source>
        <strain evidence="1 2">DSM 15283</strain>
    </source>
</reference>
<dbReference type="EMBL" id="FOTQ01000001">
    <property type="protein sequence ID" value="SFL42152.1"/>
    <property type="molecule type" value="Genomic_DNA"/>
</dbReference>
<dbReference type="RefSeq" id="WP_093090026.1">
    <property type="nucleotide sequence ID" value="NZ_FOTQ01000001.1"/>
</dbReference>
<organism evidence="1 2">
    <name type="scientific">Shimia aestuarii</name>
    <dbReference type="NCBI Taxonomy" id="254406"/>
    <lineage>
        <taxon>Bacteria</taxon>
        <taxon>Pseudomonadati</taxon>
        <taxon>Pseudomonadota</taxon>
        <taxon>Alphaproteobacteria</taxon>
        <taxon>Rhodobacterales</taxon>
        <taxon>Roseobacteraceae</taxon>
    </lineage>
</organism>
<dbReference type="SUPFAM" id="SSF54637">
    <property type="entry name" value="Thioesterase/thiol ester dehydrase-isomerase"/>
    <property type="match status" value="1"/>
</dbReference>
<protein>
    <submittedName>
        <fullName evidence="1">4-hydroxybenzoyl-CoA thioesterase</fullName>
    </submittedName>
</protein>
<dbReference type="AlphaFoldDB" id="A0A1I4HIY0"/>
<dbReference type="Gene3D" id="3.10.129.10">
    <property type="entry name" value="Hotdog Thioesterase"/>
    <property type="match status" value="1"/>
</dbReference>
<dbReference type="STRING" id="254406.SAMN04488042_101131"/>
<name>A0A1I4HIY0_9RHOB</name>
<evidence type="ECO:0000313" key="1">
    <source>
        <dbReference type="EMBL" id="SFL42152.1"/>
    </source>
</evidence>
<evidence type="ECO:0000313" key="2">
    <source>
        <dbReference type="Proteomes" id="UP000199144"/>
    </source>
</evidence>
<dbReference type="CDD" id="cd00586">
    <property type="entry name" value="4HBT"/>
    <property type="match status" value="1"/>
</dbReference>
<dbReference type="Proteomes" id="UP000199144">
    <property type="component" value="Unassembled WGS sequence"/>
</dbReference>